<proteinExistence type="predicted"/>
<dbReference type="AlphaFoldDB" id="A0A4Q2RCF4"/>
<dbReference type="GO" id="GO:0035550">
    <property type="term" value="C:urease complex"/>
    <property type="evidence" value="ECO:0007669"/>
    <property type="project" value="InterPro"/>
</dbReference>
<dbReference type="PANTHER" id="PTHR33569:SF1">
    <property type="entry name" value="UREASE"/>
    <property type="match status" value="1"/>
</dbReference>
<dbReference type="Gene3D" id="2.10.150.10">
    <property type="entry name" value="Urease, beta subunit"/>
    <property type="match status" value="1"/>
</dbReference>
<dbReference type="InterPro" id="IPR002019">
    <property type="entry name" value="Urease_beta-like"/>
</dbReference>
<dbReference type="RefSeq" id="WP_129218939.1">
    <property type="nucleotide sequence ID" value="NZ_QYBC01000007.1"/>
</dbReference>
<evidence type="ECO:0000256" key="3">
    <source>
        <dbReference type="ARBA" id="ARBA00022801"/>
    </source>
</evidence>
<evidence type="ECO:0000313" key="5">
    <source>
        <dbReference type="EMBL" id="RYB05190.1"/>
    </source>
</evidence>
<keyword evidence="6" id="KW-1185">Reference proteome</keyword>
<dbReference type="Gene3D" id="3.30.280.10">
    <property type="entry name" value="Urease, gamma-like subunit"/>
    <property type="match status" value="1"/>
</dbReference>
<comment type="pathway">
    <text evidence="1">Nitrogen metabolism; urea degradation; CO(2) and NH(3) from urea (urease route): step 1/1.</text>
</comment>
<dbReference type="EC" id="3.5.1.5" evidence="2"/>
<dbReference type="GO" id="GO:0043419">
    <property type="term" value="P:urea catabolic process"/>
    <property type="evidence" value="ECO:0007669"/>
    <property type="project" value="UniProtKB-UniPathway"/>
</dbReference>
<dbReference type="SUPFAM" id="SSF54111">
    <property type="entry name" value="Urease, gamma-subunit"/>
    <property type="match status" value="1"/>
</dbReference>
<gene>
    <name evidence="5" type="primary">ureB</name>
    <name evidence="5" type="ORF">D3272_09515</name>
</gene>
<dbReference type="EMBL" id="QYBC01000007">
    <property type="protein sequence ID" value="RYB05190.1"/>
    <property type="molecule type" value="Genomic_DNA"/>
</dbReference>
<dbReference type="InterPro" id="IPR050069">
    <property type="entry name" value="Urease_subunit"/>
</dbReference>
<sequence>MMNLSPTELDRLVVFTAAEIARRNRRLGIRLSHPEAVAFLTDEVMLAARRDLPYDEIRDMAGRLLTTDDVEPGVAAMIPMLYIECLFAEGTKVIALFEPIGPGESPEESRLVPGEIVSPEHDIAVLAGLPVLTIDVVNTGDRDVQVRSHTHFFEVNRALDFDRSAAWGMKIDRPAGTGIRFEPGVVKAVPLVPLEGHRVVRGQAGLVNGPLDAPGAQQAALGLARARGYLGT</sequence>
<dbReference type="PIRSF" id="PIRSF001225">
    <property type="entry name" value="Urease_gammabeta"/>
    <property type="match status" value="1"/>
</dbReference>
<dbReference type="InterPro" id="IPR002026">
    <property type="entry name" value="Urease_gamma/gamma-beta_su"/>
</dbReference>
<evidence type="ECO:0000256" key="1">
    <source>
        <dbReference type="ARBA" id="ARBA00004897"/>
    </source>
</evidence>
<dbReference type="InterPro" id="IPR036461">
    <property type="entry name" value="Urease_betasu_sf"/>
</dbReference>
<dbReference type="Pfam" id="PF00547">
    <property type="entry name" value="Urease_gamma"/>
    <property type="match status" value="1"/>
</dbReference>
<dbReference type="InterPro" id="IPR036463">
    <property type="entry name" value="Urease_gamma_sf"/>
</dbReference>
<dbReference type="Pfam" id="PF00699">
    <property type="entry name" value="Urease_beta"/>
    <property type="match status" value="1"/>
</dbReference>
<dbReference type="PANTHER" id="PTHR33569">
    <property type="entry name" value="UREASE"/>
    <property type="match status" value="1"/>
</dbReference>
<accession>A0A4Q2RCF4</accession>
<reference evidence="5 6" key="2">
    <citation type="submission" date="2019-02" db="EMBL/GenBank/DDBJ databases">
        <title>'Lichenibacterium ramalinii' gen. nov. sp. nov., 'Lichenibacterium minor' gen. nov. sp. nov.</title>
        <authorList>
            <person name="Pankratov T."/>
        </authorList>
    </citation>
    <scope>NUCLEOTIDE SEQUENCE [LARGE SCALE GENOMIC DNA]</scope>
    <source>
        <strain evidence="5 6">RmlP001</strain>
    </source>
</reference>
<dbReference type="SUPFAM" id="SSF51278">
    <property type="entry name" value="Urease, beta-subunit"/>
    <property type="match status" value="1"/>
</dbReference>
<dbReference type="UniPathway" id="UPA00258">
    <property type="reaction ID" value="UER00370"/>
</dbReference>
<reference evidence="5 6" key="1">
    <citation type="submission" date="2018-09" db="EMBL/GenBank/DDBJ databases">
        <authorList>
            <person name="Grouzdev D.S."/>
            <person name="Krutkina M.S."/>
        </authorList>
    </citation>
    <scope>NUCLEOTIDE SEQUENCE [LARGE SCALE GENOMIC DNA]</scope>
    <source>
        <strain evidence="5 6">RmlP001</strain>
    </source>
</reference>
<name>A0A4Q2RCF4_9HYPH</name>
<comment type="caution">
    <text evidence="5">The sequence shown here is derived from an EMBL/GenBank/DDBJ whole genome shotgun (WGS) entry which is preliminary data.</text>
</comment>
<dbReference type="GO" id="GO:0016151">
    <property type="term" value="F:nickel cation binding"/>
    <property type="evidence" value="ECO:0007669"/>
    <property type="project" value="InterPro"/>
</dbReference>
<dbReference type="OrthoDB" id="9797217at2"/>
<evidence type="ECO:0000256" key="4">
    <source>
        <dbReference type="ARBA" id="ARBA00047778"/>
    </source>
</evidence>
<organism evidence="5 6">
    <name type="scientific">Lichenibacterium ramalinae</name>
    <dbReference type="NCBI Taxonomy" id="2316527"/>
    <lineage>
        <taxon>Bacteria</taxon>
        <taxon>Pseudomonadati</taxon>
        <taxon>Pseudomonadota</taxon>
        <taxon>Alphaproteobacteria</taxon>
        <taxon>Hyphomicrobiales</taxon>
        <taxon>Lichenihabitantaceae</taxon>
        <taxon>Lichenibacterium</taxon>
    </lineage>
</organism>
<evidence type="ECO:0000313" key="6">
    <source>
        <dbReference type="Proteomes" id="UP000289411"/>
    </source>
</evidence>
<dbReference type="GO" id="GO:0009039">
    <property type="term" value="F:urease activity"/>
    <property type="evidence" value="ECO:0007669"/>
    <property type="project" value="UniProtKB-EC"/>
</dbReference>
<dbReference type="NCBIfam" id="TIGR00192">
    <property type="entry name" value="urease_beta"/>
    <property type="match status" value="1"/>
</dbReference>
<dbReference type="CDD" id="cd00407">
    <property type="entry name" value="Urease_beta"/>
    <property type="match status" value="1"/>
</dbReference>
<dbReference type="NCBIfam" id="NF009671">
    <property type="entry name" value="PRK13192.1"/>
    <property type="match status" value="1"/>
</dbReference>
<dbReference type="Proteomes" id="UP000289411">
    <property type="component" value="Unassembled WGS sequence"/>
</dbReference>
<comment type="catalytic activity">
    <reaction evidence="4">
        <text>urea + 2 H2O + H(+) = hydrogencarbonate + 2 NH4(+)</text>
        <dbReference type="Rhea" id="RHEA:20557"/>
        <dbReference type="ChEBI" id="CHEBI:15377"/>
        <dbReference type="ChEBI" id="CHEBI:15378"/>
        <dbReference type="ChEBI" id="CHEBI:16199"/>
        <dbReference type="ChEBI" id="CHEBI:17544"/>
        <dbReference type="ChEBI" id="CHEBI:28938"/>
        <dbReference type="EC" id="3.5.1.5"/>
    </reaction>
</comment>
<keyword evidence="3 5" id="KW-0378">Hydrolase</keyword>
<evidence type="ECO:0000256" key="2">
    <source>
        <dbReference type="ARBA" id="ARBA00012934"/>
    </source>
</evidence>
<protein>
    <recommendedName>
        <fullName evidence="2">urease</fullName>
        <ecNumber evidence="2">3.5.1.5</ecNumber>
    </recommendedName>
</protein>
<dbReference type="InterPro" id="IPR008223">
    <property type="entry name" value="Urease_gamma-beta_su"/>
</dbReference>